<dbReference type="Proteomes" id="UP000178392">
    <property type="component" value="Unassembled WGS sequence"/>
</dbReference>
<evidence type="ECO:0000313" key="5">
    <source>
        <dbReference type="Proteomes" id="UP000178392"/>
    </source>
</evidence>
<organism evidence="4 5">
    <name type="scientific">Candidatus Kaiserbacteria bacterium RIFCSPHIGHO2_12_FULL_56_13</name>
    <dbReference type="NCBI Taxonomy" id="1798505"/>
    <lineage>
        <taxon>Bacteria</taxon>
        <taxon>Candidatus Kaiseribacteriota</taxon>
    </lineage>
</organism>
<evidence type="ECO:0000256" key="1">
    <source>
        <dbReference type="ARBA" id="ARBA00006464"/>
    </source>
</evidence>
<dbReference type="InterPro" id="IPR003362">
    <property type="entry name" value="Bact_transf"/>
</dbReference>
<feature type="transmembrane region" description="Helical" evidence="2">
    <location>
        <begin position="263"/>
        <end position="286"/>
    </location>
</feature>
<reference evidence="4 5" key="1">
    <citation type="journal article" date="2016" name="Nat. Commun.">
        <title>Thousands of microbial genomes shed light on interconnected biogeochemical processes in an aquifer system.</title>
        <authorList>
            <person name="Anantharaman K."/>
            <person name="Brown C.T."/>
            <person name="Hug L.A."/>
            <person name="Sharon I."/>
            <person name="Castelle C.J."/>
            <person name="Probst A.J."/>
            <person name="Thomas B.C."/>
            <person name="Singh A."/>
            <person name="Wilkins M.J."/>
            <person name="Karaoz U."/>
            <person name="Brodie E.L."/>
            <person name="Williams K.H."/>
            <person name="Hubbard S.S."/>
            <person name="Banfield J.F."/>
        </authorList>
    </citation>
    <scope>NUCLEOTIDE SEQUENCE [LARGE SCALE GENOMIC DNA]</scope>
</reference>
<evidence type="ECO:0000259" key="3">
    <source>
        <dbReference type="Pfam" id="PF02397"/>
    </source>
</evidence>
<feature type="transmembrane region" description="Helical" evidence="2">
    <location>
        <begin position="107"/>
        <end position="124"/>
    </location>
</feature>
<keyword evidence="2" id="KW-1133">Transmembrane helix</keyword>
<comment type="similarity">
    <text evidence="1">Belongs to the bacterial sugar transferase family.</text>
</comment>
<dbReference type="EMBL" id="MFLS01000010">
    <property type="protein sequence ID" value="OGG72265.1"/>
    <property type="molecule type" value="Genomic_DNA"/>
</dbReference>
<dbReference type="PANTHER" id="PTHR30576:SF0">
    <property type="entry name" value="UNDECAPRENYL-PHOSPHATE N-ACETYLGALACTOSAMINYL 1-PHOSPHATE TRANSFERASE-RELATED"/>
    <property type="match status" value="1"/>
</dbReference>
<feature type="domain" description="Bacterial sugar transferase" evidence="3">
    <location>
        <begin position="258"/>
        <end position="440"/>
    </location>
</feature>
<gene>
    <name evidence="4" type="ORF">A3E65_02125</name>
</gene>
<feature type="transmembrane region" description="Helical" evidence="2">
    <location>
        <begin position="84"/>
        <end position="101"/>
    </location>
</feature>
<sequence length="445" mass="50720">MAFSRRETAILLIGDFLLLFLSLLAALLLRNLEIPELRYWLINILPFIPIFVISLVVFYTAGLYEKQTRPIRRVMSMRIFGAQLANIVIAALIFFALPLTIAPKTILVLYLVISVVAVSLWRFYRMNRERTTTARASALLIGAGRAVAELLEEVTENDLYRIRFTSYLDTARAGDHEVADAVYKAVAGGVRTIVLDTRDPRVTRDLPRLYPLMTKGTTFIDFVSFYEDIFNRVPLDHVGIERLLESLPRRRSLYDLVKRGTDLALALAGFLLAIPLIVLAALVLSLTDGSAFIRHERIGRGGGHFRVYKLRTMLFDDHGDPELQKKNRVTLFGRLLRKTRIDELPQLWNVLKGELSFIGPRPELPKIAEVYEREIPFYHLRHLIAPGLSGWAQIHDYNVPRGAADIEKTRRKLSFDLYYLKRRSFGLDLAITLKTLRALLSLSGT</sequence>
<feature type="transmembrane region" description="Helical" evidence="2">
    <location>
        <begin position="9"/>
        <end position="28"/>
    </location>
</feature>
<accession>A0A1F6EF25</accession>
<keyword evidence="2" id="KW-0472">Membrane</keyword>
<evidence type="ECO:0000256" key="2">
    <source>
        <dbReference type="SAM" id="Phobius"/>
    </source>
</evidence>
<dbReference type="GO" id="GO:0016780">
    <property type="term" value="F:phosphotransferase activity, for other substituted phosphate groups"/>
    <property type="evidence" value="ECO:0007669"/>
    <property type="project" value="TreeGrafter"/>
</dbReference>
<proteinExistence type="inferred from homology"/>
<dbReference type="AlphaFoldDB" id="A0A1F6EF25"/>
<evidence type="ECO:0000313" key="4">
    <source>
        <dbReference type="EMBL" id="OGG72265.1"/>
    </source>
</evidence>
<dbReference type="PANTHER" id="PTHR30576">
    <property type="entry name" value="COLANIC BIOSYNTHESIS UDP-GLUCOSE LIPID CARRIER TRANSFERASE"/>
    <property type="match status" value="1"/>
</dbReference>
<name>A0A1F6EF25_9BACT</name>
<dbReference type="Pfam" id="PF02397">
    <property type="entry name" value="Bac_transf"/>
    <property type="match status" value="1"/>
</dbReference>
<feature type="transmembrane region" description="Helical" evidence="2">
    <location>
        <begin position="40"/>
        <end position="64"/>
    </location>
</feature>
<keyword evidence="2" id="KW-0812">Transmembrane</keyword>
<comment type="caution">
    <text evidence="4">The sequence shown here is derived from an EMBL/GenBank/DDBJ whole genome shotgun (WGS) entry which is preliminary data.</text>
</comment>
<protein>
    <recommendedName>
        <fullName evidence="3">Bacterial sugar transferase domain-containing protein</fullName>
    </recommendedName>
</protein>